<accession>A7NPH0</accession>
<keyword evidence="3" id="KW-1003">Cell membrane</keyword>
<dbReference type="GO" id="GO:0005886">
    <property type="term" value="C:plasma membrane"/>
    <property type="evidence" value="ECO:0007669"/>
    <property type="project" value="UniProtKB-SubCell"/>
</dbReference>
<proteinExistence type="inferred from homology"/>
<feature type="domain" description="Prepilin peptidase A24 N-terminal" evidence="9">
    <location>
        <begin position="8"/>
        <end position="89"/>
    </location>
</feature>
<dbReference type="eggNOG" id="COG1989">
    <property type="taxonomic scope" value="Bacteria"/>
</dbReference>
<evidence type="ECO:0000256" key="5">
    <source>
        <dbReference type="ARBA" id="ARBA00022989"/>
    </source>
</evidence>
<evidence type="ECO:0000256" key="2">
    <source>
        <dbReference type="ARBA" id="ARBA00005801"/>
    </source>
</evidence>
<dbReference type="Pfam" id="PF01478">
    <property type="entry name" value="Peptidase_A24"/>
    <property type="match status" value="1"/>
</dbReference>
<keyword evidence="4 7" id="KW-0812">Transmembrane</keyword>
<organism evidence="10 11">
    <name type="scientific">Roseiflexus castenholzii (strain DSM 13941 / HLO8)</name>
    <dbReference type="NCBI Taxonomy" id="383372"/>
    <lineage>
        <taxon>Bacteria</taxon>
        <taxon>Bacillati</taxon>
        <taxon>Chloroflexota</taxon>
        <taxon>Chloroflexia</taxon>
        <taxon>Chloroflexales</taxon>
        <taxon>Roseiflexineae</taxon>
        <taxon>Roseiflexaceae</taxon>
        <taxon>Roseiflexus</taxon>
    </lineage>
</organism>
<dbReference type="OrthoDB" id="154402at2"/>
<evidence type="ECO:0000256" key="6">
    <source>
        <dbReference type="ARBA" id="ARBA00023136"/>
    </source>
</evidence>
<dbReference type="GO" id="GO:0006465">
    <property type="term" value="P:signal peptide processing"/>
    <property type="evidence" value="ECO:0007669"/>
    <property type="project" value="TreeGrafter"/>
</dbReference>
<feature type="transmembrane region" description="Helical" evidence="7">
    <location>
        <begin position="70"/>
        <end position="88"/>
    </location>
</feature>
<feature type="transmembrane region" description="Helical" evidence="7">
    <location>
        <begin position="228"/>
        <end position="248"/>
    </location>
</feature>
<evidence type="ECO:0000313" key="10">
    <source>
        <dbReference type="EMBL" id="ABU59466.1"/>
    </source>
</evidence>
<comment type="subcellular location">
    <subcellularLocation>
        <location evidence="1">Cell membrane</location>
        <topology evidence="1">Multi-pass membrane protein</topology>
    </subcellularLocation>
</comment>
<feature type="domain" description="Prepilin type IV endopeptidase peptidase" evidence="8">
    <location>
        <begin position="101"/>
        <end position="209"/>
    </location>
</feature>
<dbReference type="Pfam" id="PF06750">
    <property type="entry name" value="A24_N_bact"/>
    <property type="match status" value="1"/>
</dbReference>
<dbReference type="PANTHER" id="PTHR30487">
    <property type="entry name" value="TYPE 4 PREPILIN-LIKE PROTEINS LEADER PEPTIDE-PROCESSING ENZYME"/>
    <property type="match status" value="1"/>
</dbReference>
<feature type="transmembrane region" description="Helical" evidence="7">
    <location>
        <begin position="198"/>
        <end position="216"/>
    </location>
</feature>
<evidence type="ECO:0000256" key="3">
    <source>
        <dbReference type="ARBA" id="ARBA00022475"/>
    </source>
</evidence>
<comment type="similarity">
    <text evidence="2">Belongs to the peptidase A24 family.</text>
</comment>
<evidence type="ECO:0000256" key="1">
    <source>
        <dbReference type="ARBA" id="ARBA00004651"/>
    </source>
</evidence>
<sequence length="254" mass="27445">MDIVLVALTGLLLGALLNLIIIRLPREQGFGGWPRCTRCGQPLAWWQVLPLIGWLTQGGRARCCGQRLDALYPLVDLITAATLVLLYLQHHLSISMVYGSVVAAVLIVTGAIDWQHRLIYTLPTLSATLAATAVAFVVPFHSVLNALAGLLIAGILFVIFYVLARALFPAHRAPFGLGDVYLGMFIGAALGLTNLPGALLYGMLLAGAFSAILMILRRFGKRDTPQYISYGTFLCIGALIYLIIWGLAGPRPFS</sequence>
<reference evidence="10 11" key="1">
    <citation type="submission" date="2007-08" db="EMBL/GenBank/DDBJ databases">
        <title>Complete sequence of Roseiflexus castenholzii DSM 13941.</title>
        <authorList>
            <consortium name="US DOE Joint Genome Institute"/>
            <person name="Copeland A."/>
            <person name="Lucas S."/>
            <person name="Lapidus A."/>
            <person name="Barry K."/>
            <person name="Glavina del Rio T."/>
            <person name="Dalin E."/>
            <person name="Tice H."/>
            <person name="Pitluck S."/>
            <person name="Thompson L.S."/>
            <person name="Brettin T."/>
            <person name="Bruce D."/>
            <person name="Detter J.C."/>
            <person name="Han C."/>
            <person name="Tapia R."/>
            <person name="Schmutz J."/>
            <person name="Larimer F."/>
            <person name="Land M."/>
            <person name="Hauser L."/>
            <person name="Kyrpides N."/>
            <person name="Mikhailova N."/>
            <person name="Bryant D.A."/>
            <person name="Hanada S."/>
            <person name="Tsukatani Y."/>
            <person name="Richardson P."/>
        </authorList>
    </citation>
    <scope>NUCLEOTIDE SEQUENCE [LARGE SCALE GENOMIC DNA]</scope>
    <source>
        <strain evidence="11">DSM 13941 / HLO8</strain>
    </source>
</reference>
<dbReference type="STRING" id="383372.Rcas_3416"/>
<keyword evidence="6 7" id="KW-0472">Membrane</keyword>
<dbReference type="RefSeq" id="WP_012121890.1">
    <property type="nucleotide sequence ID" value="NC_009767.1"/>
</dbReference>
<name>A7NPH0_ROSCS</name>
<keyword evidence="11" id="KW-1185">Reference proteome</keyword>
<evidence type="ECO:0000256" key="4">
    <source>
        <dbReference type="ARBA" id="ARBA00022692"/>
    </source>
</evidence>
<evidence type="ECO:0000259" key="9">
    <source>
        <dbReference type="Pfam" id="PF06750"/>
    </source>
</evidence>
<dbReference type="Proteomes" id="UP000000263">
    <property type="component" value="Chromosome"/>
</dbReference>
<feature type="transmembrane region" description="Helical" evidence="7">
    <location>
        <begin position="119"/>
        <end position="138"/>
    </location>
</feature>
<dbReference type="InterPro" id="IPR050882">
    <property type="entry name" value="Prepilin_peptidase/N-MTase"/>
</dbReference>
<feature type="transmembrane region" description="Helical" evidence="7">
    <location>
        <begin position="94"/>
        <end position="112"/>
    </location>
</feature>
<feature type="transmembrane region" description="Helical" evidence="7">
    <location>
        <begin position="6"/>
        <end position="25"/>
    </location>
</feature>
<feature type="transmembrane region" description="Helical" evidence="7">
    <location>
        <begin position="144"/>
        <end position="163"/>
    </location>
</feature>
<dbReference type="EMBL" id="CP000804">
    <property type="protein sequence ID" value="ABU59466.1"/>
    <property type="molecule type" value="Genomic_DNA"/>
</dbReference>
<evidence type="ECO:0000259" key="8">
    <source>
        <dbReference type="Pfam" id="PF01478"/>
    </source>
</evidence>
<keyword evidence="5 7" id="KW-1133">Transmembrane helix</keyword>
<dbReference type="KEGG" id="rca:Rcas_3416"/>
<dbReference type="PANTHER" id="PTHR30487:SF0">
    <property type="entry name" value="PREPILIN LEADER PEPTIDASE_N-METHYLTRANSFERASE-RELATED"/>
    <property type="match status" value="1"/>
</dbReference>
<gene>
    <name evidence="10" type="ordered locus">Rcas_3416</name>
</gene>
<feature type="transmembrane region" description="Helical" evidence="7">
    <location>
        <begin position="175"/>
        <end position="192"/>
    </location>
</feature>
<dbReference type="HOGENOM" id="CLU_057101_0_0_0"/>
<dbReference type="AlphaFoldDB" id="A7NPH0"/>
<dbReference type="InterPro" id="IPR010627">
    <property type="entry name" value="Prepilin_pept_A24_N"/>
</dbReference>
<dbReference type="GO" id="GO:0004190">
    <property type="term" value="F:aspartic-type endopeptidase activity"/>
    <property type="evidence" value="ECO:0007669"/>
    <property type="project" value="InterPro"/>
</dbReference>
<dbReference type="InterPro" id="IPR000045">
    <property type="entry name" value="Prepilin_IV_endopep_pep"/>
</dbReference>
<evidence type="ECO:0000256" key="7">
    <source>
        <dbReference type="SAM" id="Phobius"/>
    </source>
</evidence>
<evidence type="ECO:0000313" key="11">
    <source>
        <dbReference type="Proteomes" id="UP000000263"/>
    </source>
</evidence>
<protein>
    <submittedName>
        <fullName evidence="10">Peptidase A24A domain protein</fullName>
    </submittedName>
</protein>